<proteinExistence type="predicted"/>
<organism evidence="2 3">
    <name type="scientific">Tenggerimyces flavus</name>
    <dbReference type="NCBI Taxonomy" id="1708749"/>
    <lineage>
        <taxon>Bacteria</taxon>
        <taxon>Bacillati</taxon>
        <taxon>Actinomycetota</taxon>
        <taxon>Actinomycetes</taxon>
        <taxon>Propionibacteriales</taxon>
        <taxon>Nocardioidaceae</taxon>
        <taxon>Tenggerimyces</taxon>
    </lineage>
</organism>
<evidence type="ECO:0000259" key="1">
    <source>
        <dbReference type="Pfam" id="PF00561"/>
    </source>
</evidence>
<dbReference type="RefSeq" id="WP_205119291.1">
    <property type="nucleotide sequence ID" value="NZ_JAFBCM010000001.1"/>
</dbReference>
<evidence type="ECO:0000313" key="2">
    <source>
        <dbReference type="EMBL" id="MFC3764988.1"/>
    </source>
</evidence>
<feature type="domain" description="AB hydrolase-1" evidence="1">
    <location>
        <begin position="34"/>
        <end position="139"/>
    </location>
</feature>
<reference evidence="3" key="1">
    <citation type="journal article" date="2019" name="Int. J. Syst. Evol. Microbiol.">
        <title>The Global Catalogue of Microorganisms (GCM) 10K type strain sequencing project: providing services to taxonomists for standard genome sequencing and annotation.</title>
        <authorList>
            <consortium name="The Broad Institute Genomics Platform"/>
            <consortium name="The Broad Institute Genome Sequencing Center for Infectious Disease"/>
            <person name="Wu L."/>
            <person name="Ma J."/>
        </authorList>
    </citation>
    <scope>NUCLEOTIDE SEQUENCE [LARGE SCALE GENOMIC DNA]</scope>
    <source>
        <strain evidence="3">CGMCC 4.7241</strain>
    </source>
</reference>
<dbReference type="Proteomes" id="UP001595699">
    <property type="component" value="Unassembled WGS sequence"/>
</dbReference>
<dbReference type="SUPFAM" id="SSF53474">
    <property type="entry name" value="alpha/beta-Hydrolases"/>
    <property type="match status" value="1"/>
</dbReference>
<protein>
    <submittedName>
        <fullName evidence="2">Alpha/beta fold hydrolase</fullName>
    </submittedName>
</protein>
<gene>
    <name evidence="2" type="ORF">ACFOUW_29410</name>
</gene>
<dbReference type="InterPro" id="IPR000073">
    <property type="entry name" value="AB_hydrolase_1"/>
</dbReference>
<comment type="caution">
    <text evidence="2">The sequence shown here is derived from an EMBL/GenBank/DDBJ whole genome shotgun (WGS) entry which is preliminary data.</text>
</comment>
<dbReference type="InterPro" id="IPR029058">
    <property type="entry name" value="AB_hydrolase_fold"/>
</dbReference>
<sequence length="273" mass="29224">MNDSIRTGTIPVAGGTQYYEVRGSGPLLALVAAPMDAAAFAPLADDLAADFTVLTIDPRGIGRSPLDDPSQDSTPEDRADDMVALVAHLDLGPATVFGSSGGAVTTLALAARHPSAVHTVIAHEPPLNELLPDRETLHEKTEEMIALYGSGDPVGAWRLFMKVGNLNLPDEIFEMIFGGERDAARAEEERRFFLHELRATTHFAPDLGALRSGPARLVIGIGEESTDQQCDRTSRALGAELGIEPTLFPGDHTGFVDNPAPFAKKLREVLRQP</sequence>
<dbReference type="Gene3D" id="3.40.50.1820">
    <property type="entry name" value="alpha/beta hydrolase"/>
    <property type="match status" value="1"/>
</dbReference>
<dbReference type="InterPro" id="IPR050471">
    <property type="entry name" value="AB_hydrolase"/>
</dbReference>
<accession>A0ABV7YJ85</accession>
<dbReference type="EMBL" id="JBHRZH010000036">
    <property type="protein sequence ID" value="MFC3764988.1"/>
    <property type="molecule type" value="Genomic_DNA"/>
</dbReference>
<dbReference type="Pfam" id="PF00561">
    <property type="entry name" value="Abhydrolase_1"/>
    <property type="match status" value="1"/>
</dbReference>
<keyword evidence="3" id="KW-1185">Reference proteome</keyword>
<keyword evidence="2" id="KW-0378">Hydrolase</keyword>
<dbReference type="PANTHER" id="PTHR43433">
    <property type="entry name" value="HYDROLASE, ALPHA/BETA FOLD FAMILY PROTEIN"/>
    <property type="match status" value="1"/>
</dbReference>
<name>A0ABV7YJ85_9ACTN</name>
<evidence type="ECO:0000313" key="3">
    <source>
        <dbReference type="Proteomes" id="UP001595699"/>
    </source>
</evidence>
<dbReference type="GO" id="GO:0016787">
    <property type="term" value="F:hydrolase activity"/>
    <property type="evidence" value="ECO:0007669"/>
    <property type="project" value="UniProtKB-KW"/>
</dbReference>
<dbReference type="PANTHER" id="PTHR43433:SF5">
    <property type="entry name" value="AB HYDROLASE-1 DOMAIN-CONTAINING PROTEIN"/>
    <property type="match status" value="1"/>
</dbReference>